<dbReference type="InterPro" id="IPR002347">
    <property type="entry name" value="SDR_fam"/>
</dbReference>
<organism evidence="2 3">
    <name type="scientific">Aulographum hederae CBS 113979</name>
    <dbReference type="NCBI Taxonomy" id="1176131"/>
    <lineage>
        <taxon>Eukaryota</taxon>
        <taxon>Fungi</taxon>
        <taxon>Dikarya</taxon>
        <taxon>Ascomycota</taxon>
        <taxon>Pezizomycotina</taxon>
        <taxon>Dothideomycetes</taxon>
        <taxon>Pleosporomycetidae</taxon>
        <taxon>Aulographales</taxon>
        <taxon>Aulographaceae</taxon>
    </lineage>
</organism>
<dbReference type="PRINTS" id="PR00081">
    <property type="entry name" value="GDHRDH"/>
</dbReference>
<keyword evidence="3" id="KW-1185">Reference proteome</keyword>
<name>A0A6G1HAT4_9PEZI</name>
<dbReference type="InterPro" id="IPR036291">
    <property type="entry name" value="NAD(P)-bd_dom_sf"/>
</dbReference>
<dbReference type="Pfam" id="PF00106">
    <property type="entry name" value="adh_short"/>
    <property type="match status" value="1"/>
</dbReference>
<dbReference type="GO" id="GO:0016491">
    <property type="term" value="F:oxidoreductase activity"/>
    <property type="evidence" value="ECO:0007669"/>
    <property type="project" value="UniProtKB-KW"/>
</dbReference>
<evidence type="ECO:0000313" key="3">
    <source>
        <dbReference type="Proteomes" id="UP000800041"/>
    </source>
</evidence>
<dbReference type="PANTHER" id="PTHR43157:SF31">
    <property type="entry name" value="PHOSPHATIDYLINOSITOL-GLYCAN BIOSYNTHESIS CLASS F PROTEIN"/>
    <property type="match status" value="1"/>
</dbReference>
<gene>
    <name evidence="2" type="ORF">K402DRAFT_348358</name>
</gene>
<accession>A0A6G1HAT4</accession>
<dbReference type="OrthoDB" id="542013at2759"/>
<keyword evidence="1" id="KW-0560">Oxidoreductase</keyword>
<reference evidence="2" key="1">
    <citation type="journal article" date="2020" name="Stud. Mycol.">
        <title>101 Dothideomycetes genomes: a test case for predicting lifestyles and emergence of pathogens.</title>
        <authorList>
            <person name="Haridas S."/>
            <person name="Albert R."/>
            <person name="Binder M."/>
            <person name="Bloem J."/>
            <person name="Labutti K."/>
            <person name="Salamov A."/>
            <person name="Andreopoulos B."/>
            <person name="Baker S."/>
            <person name="Barry K."/>
            <person name="Bills G."/>
            <person name="Bluhm B."/>
            <person name="Cannon C."/>
            <person name="Castanera R."/>
            <person name="Culley D."/>
            <person name="Daum C."/>
            <person name="Ezra D."/>
            <person name="Gonzalez J."/>
            <person name="Henrissat B."/>
            <person name="Kuo A."/>
            <person name="Liang C."/>
            <person name="Lipzen A."/>
            <person name="Lutzoni F."/>
            <person name="Magnuson J."/>
            <person name="Mondo S."/>
            <person name="Nolan M."/>
            <person name="Ohm R."/>
            <person name="Pangilinan J."/>
            <person name="Park H.-J."/>
            <person name="Ramirez L."/>
            <person name="Alfaro M."/>
            <person name="Sun H."/>
            <person name="Tritt A."/>
            <person name="Yoshinaga Y."/>
            <person name="Zwiers L.-H."/>
            <person name="Turgeon B."/>
            <person name="Goodwin S."/>
            <person name="Spatafora J."/>
            <person name="Crous P."/>
            <person name="Grigoriev I."/>
        </authorList>
    </citation>
    <scope>NUCLEOTIDE SEQUENCE</scope>
    <source>
        <strain evidence="2">CBS 113979</strain>
    </source>
</reference>
<protein>
    <submittedName>
        <fullName evidence="2">NAD(P)-binding protein</fullName>
    </submittedName>
</protein>
<dbReference type="AlphaFoldDB" id="A0A6G1HAT4"/>
<evidence type="ECO:0000313" key="2">
    <source>
        <dbReference type="EMBL" id="KAF1990336.1"/>
    </source>
</evidence>
<dbReference type="EMBL" id="ML977142">
    <property type="protein sequence ID" value="KAF1990336.1"/>
    <property type="molecule type" value="Genomic_DNA"/>
</dbReference>
<proteinExistence type="predicted"/>
<dbReference type="PANTHER" id="PTHR43157">
    <property type="entry name" value="PHOSPHATIDYLINOSITOL-GLYCAN BIOSYNTHESIS CLASS F PROTEIN-RELATED"/>
    <property type="match status" value="1"/>
</dbReference>
<evidence type="ECO:0000256" key="1">
    <source>
        <dbReference type="ARBA" id="ARBA00023002"/>
    </source>
</evidence>
<dbReference type="Proteomes" id="UP000800041">
    <property type="component" value="Unassembled WGS sequence"/>
</dbReference>
<sequence>MSYMCKLLYSQLFGNLPYPKSDFKDQVIIVTGSNTGLGYEAVKHLLRLGVAKVILAVRNTEKGDDARNYLVNECICDPARIEVWLLNLANFESIRNFGERVKTLPRLDAVIQNAGILTYEWKVEEGYESHVAVNVLGAVLLGLNVLPKLRETAAATGMTGRLSFVGSDMMLIAKFEELKKAETGVLVAAMCDENISNIQDRYGTSKLFLFVLVRALAKMSPLGPTSNVVINDCSPGACKTNIFRDDMGWMKKMAMSVMIGMMARSAKYGSRELINAIKPEIEREAHGKFLWNCEIADPGPHFDSSNAANDAWHEQLVEEVFRIMEEIQPGVTQNATPSN</sequence>
<dbReference type="Gene3D" id="3.40.50.720">
    <property type="entry name" value="NAD(P)-binding Rossmann-like Domain"/>
    <property type="match status" value="1"/>
</dbReference>
<dbReference type="SUPFAM" id="SSF51735">
    <property type="entry name" value="NAD(P)-binding Rossmann-fold domains"/>
    <property type="match status" value="1"/>
</dbReference>